<gene>
    <name evidence="2" type="ORF">BL5915_07880</name>
</gene>
<name>A0A7L9UHX8_BIFLL</name>
<dbReference type="RefSeq" id="WP_200408022.1">
    <property type="nucleotide sequence ID" value="NZ_CP062943.1"/>
</dbReference>
<dbReference type="AlphaFoldDB" id="A0A7L9UHX8"/>
<reference evidence="2 3" key="1">
    <citation type="submission" date="2020-10" db="EMBL/GenBank/DDBJ databases">
        <title>Genome sequencing of Bifidobacterium longum subsp. longum KCTC 5915.</title>
        <authorList>
            <person name="Kim J."/>
        </authorList>
    </citation>
    <scope>NUCLEOTIDE SEQUENCE [LARGE SCALE GENOMIC DNA]</scope>
    <source>
        <strain evidence="2 3">KCTC 5915</strain>
    </source>
</reference>
<dbReference type="EMBL" id="CP062943">
    <property type="protein sequence ID" value="QOL54723.1"/>
    <property type="molecule type" value="Genomic_DNA"/>
</dbReference>
<proteinExistence type="predicted"/>
<dbReference type="Proteomes" id="UP000593918">
    <property type="component" value="Chromosome"/>
</dbReference>
<sequence length="123" mass="13293">MEGTKTYGYGYVFDYVPGSFTDQGNGINAFRREGALCDGCGALSARPQRQLQRLPGLQGRFELQPTKDSPTGVVLYFASRDGLKSDDSDMHSYLAPEGYTGYRGGDAKDDAPNPTGARSVALR</sequence>
<organism evidence="2 3">
    <name type="scientific">Bifidobacterium longum subsp. longum</name>
    <dbReference type="NCBI Taxonomy" id="1679"/>
    <lineage>
        <taxon>Bacteria</taxon>
        <taxon>Bacillati</taxon>
        <taxon>Actinomycetota</taxon>
        <taxon>Actinomycetes</taxon>
        <taxon>Bifidobacteriales</taxon>
        <taxon>Bifidobacteriaceae</taxon>
        <taxon>Bifidobacterium</taxon>
    </lineage>
</organism>
<evidence type="ECO:0000313" key="2">
    <source>
        <dbReference type="EMBL" id="QOL54723.1"/>
    </source>
</evidence>
<accession>A0A7L9UHX8</accession>
<evidence type="ECO:0000313" key="3">
    <source>
        <dbReference type="Proteomes" id="UP000593918"/>
    </source>
</evidence>
<protein>
    <submittedName>
        <fullName evidence="2">Uncharacterized protein</fullName>
    </submittedName>
</protein>
<feature type="region of interest" description="Disordered" evidence="1">
    <location>
        <begin position="97"/>
        <end position="123"/>
    </location>
</feature>
<evidence type="ECO:0000256" key="1">
    <source>
        <dbReference type="SAM" id="MobiDB-lite"/>
    </source>
</evidence>